<reference evidence="1 2" key="1">
    <citation type="submission" date="2019-02" db="EMBL/GenBank/DDBJ databases">
        <title>Deep-cultivation of Planctomycetes and their phenomic and genomic characterization uncovers novel biology.</title>
        <authorList>
            <person name="Wiegand S."/>
            <person name="Jogler M."/>
            <person name="Boedeker C."/>
            <person name="Pinto D."/>
            <person name="Vollmers J."/>
            <person name="Rivas-Marin E."/>
            <person name="Kohn T."/>
            <person name="Peeters S.H."/>
            <person name="Heuer A."/>
            <person name="Rast P."/>
            <person name="Oberbeckmann S."/>
            <person name="Bunk B."/>
            <person name="Jeske O."/>
            <person name="Meyerdierks A."/>
            <person name="Storesund J.E."/>
            <person name="Kallscheuer N."/>
            <person name="Luecker S."/>
            <person name="Lage O.M."/>
            <person name="Pohl T."/>
            <person name="Merkel B.J."/>
            <person name="Hornburger P."/>
            <person name="Mueller R.-W."/>
            <person name="Bruemmer F."/>
            <person name="Labrenz M."/>
            <person name="Spormann A.M."/>
            <person name="Op Den Camp H."/>
            <person name="Overmann J."/>
            <person name="Amann R."/>
            <person name="Jetten M.S.M."/>
            <person name="Mascher T."/>
            <person name="Medema M.H."/>
            <person name="Devos D.P."/>
            <person name="Kaster A.-K."/>
            <person name="Ovreas L."/>
            <person name="Rohde M."/>
            <person name="Galperin M.Y."/>
            <person name="Jogler C."/>
        </authorList>
    </citation>
    <scope>NUCLEOTIDE SEQUENCE [LARGE SCALE GENOMIC DNA]</scope>
    <source>
        <strain evidence="1 2">CA54</strain>
    </source>
</reference>
<gene>
    <name evidence="1" type="ORF">CA54_57470</name>
</gene>
<comment type="caution">
    <text evidence="1">The sequence shown here is derived from an EMBL/GenBank/DDBJ whole genome shotgun (WGS) entry which is preliminary data.</text>
</comment>
<evidence type="ECO:0000313" key="2">
    <source>
        <dbReference type="Proteomes" id="UP000320735"/>
    </source>
</evidence>
<dbReference type="AlphaFoldDB" id="A0A5C6B791"/>
<organism evidence="1 2">
    <name type="scientific">Symmachiella macrocystis</name>
    <dbReference type="NCBI Taxonomy" id="2527985"/>
    <lineage>
        <taxon>Bacteria</taxon>
        <taxon>Pseudomonadati</taxon>
        <taxon>Planctomycetota</taxon>
        <taxon>Planctomycetia</taxon>
        <taxon>Planctomycetales</taxon>
        <taxon>Planctomycetaceae</taxon>
        <taxon>Symmachiella</taxon>
    </lineage>
</organism>
<keyword evidence="2" id="KW-1185">Reference proteome</keyword>
<evidence type="ECO:0000313" key="1">
    <source>
        <dbReference type="EMBL" id="TWU07341.1"/>
    </source>
</evidence>
<protein>
    <submittedName>
        <fullName evidence="1">Uncharacterized protein</fullName>
    </submittedName>
</protein>
<sequence>MGTVFFRRLGKPPLYSNGIVKWWVSKARLPRILCMREALPRCGAPVLRRNSIDSGCSVQSGFNVGRHLRTESAPQAGIGSYLQTRSPSLTSACDAFNGFSVLFSKVDWLRLRISSGGRWNCRCYGKHVTFQEITQPAVTPHDGFVVQDCAPLSGTTIHG</sequence>
<name>A0A5C6B791_9PLAN</name>
<dbReference type="EMBL" id="SJPP01000003">
    <property type="protein sequence ID" value="TWU07341.1"/>
    <property type="molecule type" value="Genomic_DNA"/>
</dbReference>
<proteinExistence type="predicted"/>
<accession>A0A5C6B791</accession>
<dbReference type="Proteomes" id="UP000320735">
    <property type="component" value="Unassembled WGS sequence"/>
</dbReference>